<dbReference type="Pfam" id="PF02714">
    <property type="entry name" value="RSN1_7TM"/>
    <property type="match status" value="1"/>
</dbReference>
<gene>
    <name evidence="13" type="ORF">K457DRAFT_142770</name>
</gene>
<dbReference type="InterPro" id="IPR027815">
    <property type="entry name" value="CSC1/OSCA1-like_cyt"/>
</dbReference>
<evidence type="ECO:0000256" key="7">
    <source>
        <dbReference type="SAM" id="MobiDB-lite"/>
    </source>
</evidence>
<dbReference type="AlphaFoldDB" id="A0A197JFT0"/>
<dbReference type="GO" id="GO:0005886">
    <property type="term" value="C:plasma membrane"/>
    <property type="evidence" value="ECO:0007669"/>
    <property type="project" value="TreeGrafter"/>
</dbReference>
<evidence type="ECO:0000256" key="6">
    <source>
        <dbReference type="ARBA" id="ARBA00023136"/>
    </source>
</evidence>
<feature type="domain" description="CSC1/OSCA1-like cytosolic" evidence="12">
    <location>
        <begin position="195"/>
        <end position="364"/>
    </location>
</feature>
<dbReference type="InterPro" id="IPR032880">
    <property type="entry name" value="CSC1/OSCA1-like_N"/>
</dbReference>
<feature type="domain" description="CSC1/OSCA1-like N-terminal transmembrane" evidence="11">
    <location>
        <begin position="24"/>
        <end position="171"/>
    </location>
</feature>
<evidence type="ECO:0000259" key="9">
    <source>
        <dbReference type="Pfam" id="PF02714"/>
    </source>
</evidence>
<sequence>MDNNSTNTIGSNTDPHGTETSIKAFTSALLFNTAVGAGVFIAFLFVRHWSKKIYQPRTYLVTKDIRSPPLPPGAFSWITASFKVKDTELLEKVGLDAYMFLRFLRMSAMLFGGCTLLAVPILIPINVTGGGNAGELLELTIGNVAMPWRLWFHLILTYLFCGSSIALLWREMREYTQRRHAFLMSARHNKAPQATTILVTAIPEGLNTEEALFDIFDRFPGGVSKIWLNRHPKDILKLCKERDELVPKLEMAEYNYIRSAYSKKAKKDPQFKDPVRPLGRVSGIPFWGKKVDLINFYTERLAHLNCEIESAQQTGSLKSLNSAFIQFGSQFGAHSAVQTVVHPKPFRMAPMYSEISPLDVVWDNMNLSTIVTKGRRLVILAVSTAMILFWTIPTLFIASLSSLSVLVDAFSFLAFLERLPESVIPLVEGIIPPLMLAGLMALLPVILTTMATYEGHVRHSAIAHSVMSKYFLFLVVNVLLISTLTNGFLGTYQQLEKNGFKLDDIVKLIAENLPRSSAFFINYVLLRGFTGPALELIQIAPLLLNFLFNNLMAKSPRQIWNVQGRLESVNYGVLFPQQTLIFCIGIVYSTLAPLILPFVTFYFTIYYFVYRHQFLYVYSQPIETGGLAFPKAVKQVFTGIFICEITLFGIFVLKQTTFHAVPHLVLMIILFACTALSLSNMNEAFDPLVTFLPVALFSKDLHVDRHGNVTDGNEKKPKSKKHDHQEQPQYQEDVERPSGDGTIMTLENLSSKNLTSNTAATGGSISSPLDHLQAQPQESRARAELHHRAYTMDNDPTVPPSQFDPQPPQHYATIDMSHLQPDQFLRPNISYDSREWGSKDGSHHMLPHDFHLQSRRYQSEADISRLSGQGQGHLIRFATQSPIHSRPASLLDRPVSYARPASFNHSTHNINILNHDSDRPAAFIDRHDTHNSNNSGHGGGGGGPWPEVTEEDAELERLQDRAYCHPAIYNVQKPVWLPMDERGLMQAEIDKLQNRGIVVATDGAYLDSKTSKASVGGLIYAPGEEAQYRLERGE</sequence>
<dbReference type="PANTHER" id="PTHR13018">
    <property type="entry name" value="PROBABLE MEMBRANE PROTEIN DUF221-RELATED"/>
    <property type="match status" value="1"/>
</dbReference>
<accession>A0A197JFT0</accession>
<dbReference type="Proteomes" id="UP000078512">
    <property type="component" value="Unassembled WGS sequence"/>
</dbReference>
<comment type="similarity">
    <text evidence="2">Belongs to the CSC1 (TC 1.A.17) family.</text>
</comment>
<comment type="subcellular location">
    <subcellularLocation>
        <location evidence="1">Membrane</location>
        <topology evidence="1">Multi-pass membrane protein</topology>
    </subcellularLocation>
</comment>
<feature type="transmembrane region" description="Helical" evidence="8">
    <location>
        <begin position="580"/>
        <end position="609"/>
    </location>
</feature>
<feature type="compositionally biased region" description="Basic and acidic residues" evidence="7">
    <location>
        <begin position="707"/>
        <end position="716"/>
    </location>
</feature>
<evidence type="ECO:0000256" key="4">
    <source>
        <dbReference type="ARBA" id="ARBA00022692"/>
    </source>
</evidence>
<evidence type="ECO:0000313" key="14">
    <source>
        <dbReference type="Proteomes" id="UP000078512"/>
    </source>
</evidence>
<dbReference type="InterPro" id="IPR045122">
    <property type="entry name" value="Csc1-like"/>
</dbReference>
<feature type="region of interest" description="Disordered" evidence="7">
    <location>
        <begin position="707"/>
        <end position="744"/>
    </location>
</feature>
<evidence type="ECO:0000313" key="13">
    <source>
        <dbReference type="EMBL" id="OAQ23356.1"/>
    </source>
</evidence>
<keyword evidence="6 8" id="KW-0472">Membrane</keyword>
<dbReference type="Pfam" id="PF13967">
    <property type="entry name" value="RSN1_TM"/>
    <property type="match status" value="1"/>
</dbReference>
<evidence type="ECO:0000259" key="11">
    <source>
        <dbReference type="Pfam" id="PF13967"/>
    </source>
</evidence>
<evidence type="ECO:0000256" key="5">
    <source>
        <dbReference type="ARBA" id="ARBA00022989"/>
    </source>
</evidence>
<dbReference type="Pfam" id="PF14703">
    <property type="entry name" value="PHM7_cyt"/>
    <property type="match status" value="1"/>
</dbReference>
<feature type="transmembrane region" description="Helical" evidence="8">
    <location>
        <begin position="377"/>
        <end position="410"/>
    </location>
</feature>
<keyword evidence="14" id="KW-1185">Reference proteome</keyword>
<feature type="transmembrane region" description="Helical" evidence="8">
    <location>
        <begin position="24"/>
        <end position="46"/>
    </location>
</feature>
<evidence type="ECO:0000259" key="10">
    <source>
        <dbReference type="Pfam" id="PF12621"/>
    </source>
</evidence>
<dbReference type="InterPro" id="IPR022257">
    <property type="entry name" value="PHM7_ext"/>
</dbReference>
<evidence type="ECO:0000256" key="8">
    <source>
        <dbReference type="SAM" id="Phobius"/>
    </source>
</evidence>
<organism evidence="13 14">
    <name type="scientific">Linnemannia elongata AG-77</name>
    <dbReference type="NCBI Taxonomy" id="1314771"/>
    <lineage>
        <taxon>Eukaryota</taxon>
        <taxon>Fungi</taxon>
        <taxon>Fungi incertae sedis</taxon>
        <taxon>Mucoromycota</taxon>
        <taxon>Mortierellomycotina</taxon>
        <taxon>Mortierellomycetes</taxon>
        <taxon>Mortierellales</taxon>
        <taxon>Mortierellaceae</taxon>
        <taxon>Linnemannia</taxon>
    </lineage>
</organism>
<evidence type="ECO:0000259" key="12">
    <source>
        <dbReference type="Pfam" id="PF14703"/>
    </source>
</evidence>
<feature type="domain" description="10TM putative phosphate transporter extracellular tail" evidence="10">
    <location>
        <begin position="954"/>
        <end position="1010"/>
    </location>
</feature>
<feature type="transmembrane region" description="Helical" evidence="8">
    <location>
        <begin position="660"/>
        <end position="678"/>
    </location>
</feature>
<keyword evidence="4 8" id="KW-0812">Transmembrane</keyword>
<keyword evidence="5 8" id="KW-1133">Transmembrane helix</keyword>
<feature type="transmembrane region" description="Helical" evidence="8">
    <location>
        <begin position="108"/>
        <end position="130"/>
    </location>
</feature>
<dbReference type="EMBL" id="KV442121">
    <property type="protein sequence ID" value="OAQ23356.1"/>
    <property type="molecule type" value="Genomic_DNA"/>
</dbReference>
<protein>
    <submittedName>
        <fullName evidence="13">DUF221-domain-containing protein</fullName>
    </submittedName>
</protein>
<keyword evidence="3" id="KW-0813">Transport</keyword>
<feature type="region of interest" description="Disordered" evidence="7">
    <location>
        <begin position="923"/>
        <end position="948"/>
    </location>
</feature>
<feature type="domain" description="CSC1/OSCA1-like 7TM region" evidence="9">
    <location>
        <begin position="375"/>
        <end position="651"/>
    </location>
</feature>
<name>A0A197JFT0_9FUNG</name>
<evidence type="ECO:0000256" key="3">
    <source>
        <dbReference type="ARBA" id="ARBA00022448"/>
    </source>
</evidence>
<feature type="transmembrane region" description="Helical" evidence="8">
    <location>
        <begin position="529"/>
        <end position="548"/>
    </location>
</feature>
<dbReference type="OrthoDB" id="1076608at2759"/>
<reference evidence="13 14" key="1">
    <citation type="submission" date="2016-05" db="EMBL/GenBank/DDBJ databases">
        <title>Genome sequencing reveals origins of a unique bacterial endosymbiosis in the earliest lineages of terrestrial Fungi.</title>
        <authorList>
            <consortium name="DOE Joint Genome Institute"/>
            <person name="Uehling J."/>
            <person name="Gryganskyi A."/>
            <person name="Hameed K."/>
            <person name="Tschaplinski T."/>
            <person name="Misztal P."/>
            <person name="Wu S."/>
            <person name="Desiro A."/>
            <person name="Vande Pol N."/>
            <person name="Du Z.-Y."/>
            <person name="Zienkiewicz A."/>
            <person name="Zienkiewicz K."/>
            <person name="Morin E."/>
            <person name="Tisserant E."/>
            <person name="Splivallo R."/>
            <person name="Hainaut M."/>
            <person name="Henrissat B."/>
            <person name="Ohm R."/>
            <person name="Kuo A."/>
            <person name="Yan J."/>
            <person name="Lipzen A."/>
            <person name="Nolan M."/>
            <person name="Labutti K."/>
            <person name="Barry K."/>
            <person name="Goldstein A."/>
            <person name="Labbe J."/>
            <person name="Schadt C."/>
            <person name="Tuskan G."/>
            <person name="Grigoriev I."/>
            <person name="Martin F."/>
            <person name="Vilgalys R."/>
            <person name="Bonito G."/>
        </authorList>
    </citation>
    <scope>NUCLEOTIDE SEQUENCE [LARGE SCALE GENOMIC DNA]</scope>
    <source>
        <strain evidence="13 14">AG-77</strain>
    </source>
</reference>
<evidence type="ECO:0000256" key="1">
    <source>
        <dbReference type="ARBA" id="ARBA00004141"/>
    </source>
</evidence>
<proteinExistence type="inferred from homology"/>
<dbReference type="PANTHER" id="PTHR13018:SF139">
    <property type="entry name" value="PHOSPHATE METABOLISM PROTEIN 7"/>
    <property type="match status" value="1"/>
</dbReference>
<feature type="transmembrane region" description="Helical" evidence="8">
    <location>
        <begin position="150"/>
        <end position="169"/>
    </location>
</feature>
<feature type="transmembrane region" description="Helical" evidence="8">
    <location>
        <begin position="430"/>
        <end position="449"/>
    </location>
</feature>
<feature type="transmembrane region" description="Helical" evidence="8">
    <location>
        <begin position="470"/>
        <end position="489"/>
    </location>
</feature>
<feature type="transmembrane region" description="Helical" evidence="8">
    <location>
        <begin position="636"/>
        <end position="653"/>
    </location>
</feature>
<dbReference type="GO" id="GO:0005227">
    <property type="term" value="F:calcium-activated cation channel activity"/>
    <property type="evidence" value="ECO:0007669"/>
    <property type="project" value="InterPro"/>
</dbReference>
<dbReference type="Pfam" id="PF12621">
    <property type="entry name" value="PHM7_ext"/>
    <property type="match status" value="1"/>
</dbReference>
<evidence type="ECO:0000256" key="2">
    <source>
        <dbReference type="ARBA" id="ARBA00007779"/>
    </source>
</evidence>
<dbReference type="InterPro" id="IPR003864">
    <property type="entry name" value="CSC1/OSCA1-like_7TM"/>
</dbReference>